<accession>A0A366DCK1</accession>
<keyword evidence="4" id="KW-1185">Reference proteome</keyword>
<dbReference type="STRING" id="1210090.GCA_001613185_04727"/>
<name>A0A366DCK1_9NOCA</name>
<sequence>MKRVSVLVLAVGAVALAATGCGGSDESTDASGLRKGNTSASAPADTSTPASAPAEPAEDTESPESSPTSPVDTSSLGPASRTTCGEFKELDGDAEKALIERILAENPDSPFAGSPNVALGTAKLVCLAPDNEDKPVAVAARIV</sequence>
<feature type="region of interest" description="Disordered" evidence="1">
    <location>
        <begin position="19"/>
        <end position="85"/>
    </location>
</feature>
<evidence type="ECO:0008006" key="5">
    <source>
        <dbReference type="Google" id="ProtNLM"/>
    </source>
</evidence>
<evidence type="ECO:0000256" key="2">
    <source>
        <dbReference type="SAM" id="SignalP"/>
    </source>
</evidence>
<organism evidence="3 4">
    <name type="scientific">Nocardia puris</name>
    <dbReference type="NCBI Taxonomy" id="208602"/>
    <lineage>
        <taxon>Bacteria</taxon>
        <taxon>Bacillati</taxon>
        <taxon>Actinomycetota</taxon>
        <taxon>Actinomycetes</taxon>
        <taxon>Mycobacteriales</taxon>
        <taxon>Nocardiaceae</taxon>
        <taxon>Nocardia</taxon>
    </lineage>
</organism>
<dbReference type="EMBL" id="QNRE01000010">
    <property type="protein sequence ID" value="RBO87781.1"/>
    <property type="molecule type" value="Genomic_DNA"/>
</dbReference>
<dbReference type="AlphaFoldDB" id="A0A366DCK1"/>
<keyword evidence="2" id="KW-0732">Signal</keyword>
<dbReference type="RefSeq" id="WP_067511401.1">
    <property type="nucleotide sequence ID" value="NZ_QNRE01000010.1"/>
</dbReference>
<dbReference type="PROSITE" id="PS51257">
    <property type="entry name" value="PROKAR_LIPOPROTEIN"/>
    <property type="match status" value="1"/>
</dbReference>
<reference evidence="3 4" key="1">
    <citation type="submission" date="2018-06" db="EMBL/GenBank/DDBJ databases">
        <title>Genomic Encyclopedia of Type Strains, Phase IV (KMG-IV): sequencing the most valuable type-strain genomes for metagenomic binning, comparative biology and taxonomic classification.</title>
        <authorList>
            <person name="Goeker M."/>
        </authorList>
    </citation>
    <scope>NUCLEOTIDE SEQUENCE [LARGE SCALE GENOMIC DNA]</scope>
    <source>
        <strain evidence="3 4">DSM 44599</strain>
    </source>
</reference>
<feature type="compositionally biased region" description="Low complexity" evidence="1">
    <location>
        <begin position="38"/>
        <end position="55"/>
    </location>
</feature>
<protein>
    <recommendedName>
        <fullName evidence="5">DUF732 domain-containing protein</fullName>
    </recommendedName>
</protein>
<feature type="chain" id="PRO_5039274693" description="DUF732 domain-containing protein" evidence="2">
    <location>
        <begin position="18"/>
        <end position="143"/>
    </location>
</feature>
<dbReference type="Proteomes" id="UP000252586">
    <property type="component" value="Unassembled WGS sequence"/>
</dbReference>
<proteinExistence type="predicted"/>
<evidence type="ECO:0000256" key="1">
    <source>
        <dbReference type="SAM" id="MobiDB-lite"/>
    </source>
</evidence>
<feature type="signal peptide" evidence="2">
    <location>
        <begin position="1"/>
        <end position="17"/>
    </location>
</feature>
<gene>
    <name evidence="3" type="ORF">DFR74_11034</name>
</gene>
<feature type="compositionally biased region" description="Low complexity" evidence="1">
    <location>
        <begin position="63"/>
        <end position="75"/>
    </location>
</feature>
<evidence type="ECO:0000313" key="3">
    <source>
        <dbReference type="EMBL" id="RBO87781.1"/>
    </source>
</evidence>
<evidence type="ECO:0000313" key="4">
    <source>
        <dbReference type="Proteomes" id="UP000252586"/>
    </source>
</evidence>
<comment type="caution">
    <text evidence="3">The sequence shown here is derived from an EMBL/GenBank/DDBJ whole genome shotgun (WGS) entry which is preliminary data.</text>
</comment>